<dbReference type="InterPro" id="IPR008920">
    <property type="entry name" value="TF_FadR/GntR_C"/>
</dbReference>
<dbReference type="SMART" id="SM00895">
    <property type="entry name" value="FCD"/>
    <property type="match status" value="1"/>
</dbReference>
<comment type="caution">
    <text evidence="5">The sequence shown here is derived from an EMBL/GenBank/DDBJ whole genome shotgun (WGS) entry which is preliminary data.</text>
</comment>
<keyword evidence="1" id="KW-0805">Transcription regulation</keyword>
<dbReference type="PROSITE" id="PS50949">
    <property type="entry name" value="HTH_GNTR"/>
    <property type="match status" value="1"/>
</dbReference>
<dbReference type="InterPro" id="IPR011711">
    <property type="entry name" value="GntR_C"/>
</dbReference>
<accession>A0ABT6SFJ5</accession>
<dbReference type="PANTHER" id="PTHR43537">
    <property type="entry name" value="TRANSCRIPTIONAL REGULATOR, GNTR FAMILY"/>
    <property type="match status" value="1"/>
</dbReference>
<proteinExistence type="predicted"/>
<dbReference type="SUPFAM" id="SSF48008">
    <property type="entry name" value="GntR ligand-binding domain-like"/>
    <property type="match status" value="1"/>
</dbReference>
<evidence type="ECO:0000256" key="2">
    <source>
        <dbReference type="ARBA" id="ARBA00023125"/>
    </source>
</evidence>
<dbReference type="InterPro" id="IPR000524">
    <property type="entry name" value="Tscrpt_reg_HTH_GntR"/>
</dbReference>
<reference evidence="5 6" key="1">
    <citation type="submission" date="2023-05" db="EMBL/GenBank/DDBJ databases">
        <title>Draft genome sequence of Streptomyces sp. B-S-A6 isolated from a cave soil in Thailand.</title>
        <authorList>
            <person name="Chamroensaksri N."/>
            <person name="Muangham S."/>
        </authorList>
    </citation>
    <scope>NUCLEOTIDE SEQUENCE [LARGE SCALE GENOMIC DNA]</scope>
    <source>
        <strain evidence="5 6">B-S-A6</strain>
    </source>
</reference>
<gene>
    <name evidence="5" type="ORF">QIS96_21885</name>
</gene>
<name>A0ABT6SFJ5_9ACTN</name>
<dbReference type="Gene3D" id="1.20.120.530">
    <property type="entry name" value="GntR ligand-binding domain-like"/>
    <property type="match status" value="1"/>
</dbReference>
<dbReference type="PRINTS" id="PR00033">
    <property type="entry name" value="HTHASNC"/>
</dbReference>
<dbReference type="InterPro" id="IPR036388">
    <property type="entry name" value="WH-like_DNA-bd_sf"/>
</dbReference>
<dbReference type="RefSeq" id="WP_282544381.1">
    <property type="nucleotide sequence ID" value="NZ_JASCIQ010000023.1"/>
</dbReference>
<keyword evidence="3" id="KW-0804">Transcription</keyword>
<protein>
    <submittedName>
        <fullName evidence="5">GntR family transcriptional regulator</fullName>
    </submittedName>
</protein>
<dbReference type="CDD" id="cd07377">
    <property type="entry name" value="WHTH_GntR"/>
    <property type="match status" value="1"/>
</dbReference>
<dbReference type="Gene3D" id="1.10.10.10">
    <property type="entry name" value="Winged helix-like DNA-binding domain superfamily/Winged helix DNA-binding domain"/>
    <property type="match status" value="1"/>
</dbReference>
<evidence type="ECO:0000256" key="1">
    <source>
        <dbReference type="ARBA" id="ARBA00023015"/>
    </source>
</evidence>
<keyword evidence="2" id="KW-0238">DNA-binding</keyword>
<evidence type="ECO:0000313" key="6">
    <source>
        <dbReference type="Proteomes" id="UP001223978"/>
    </source>
</evidence>
<evidence type="ECO:0000259" key="4">
    <source>
        <dbReference type="PROSITE" id="PS50949"/>
    </source>
</evidence>
<dbReference type="SUPFAM" id="SSF46785">
    <property type="entry name" value="Winged helix' DNA-binding domain"/>
    <property type="match status" value="1"/>
</dbReference>
<dbReference type="PANTHER" id="PTHR43537:SF24">
    <property type="entry name" value="GLUCONATE OPERON TRANSCRIPTIONAL REPRESSOR"/>
    <property type="match status" value="1"/>
</dbReference>
<dbReference type="Pfam" id="PF00392">
    <property type="entry name" value="GntR"/>
    <property type="match status" value="1"/>
</dbReference>
<sequence length="227" mass="24668">MTGAAPLVQASLLTDQVHAVLYQAVINGAIPAGTRLRVRDVAERMGTSVMPVREAIRRLEESGLVEREPHKGAVVKGFTLRELIHIYDVRLLLESGAGRQGVAGLDEELVRSMAKECEALNRAAHEGRVRDALDHDEALLTVLYGAGGNPVLMDTVRGLWHQCRAYKVLGAAAAEGERESTLWKYQSRLVDAACEGDADTVADLIRDSLLSSRSRIQSTLDEEGEAT</sequence>
<keyword evidence="6" id="KW-1185">Reference proteome</keyword>
<dbReference type="Proteomes" id="UP001223978">
    <property type="component" value="Unassembled WGS sequence"/>
</dbReference>
<dbReference type="EMBL" id="JASCIQ010000023">
    <property type="protein sequence ID" value="MDI3406447.1"/>
    <property type="molecule type" value="Genomic_DNA"/>
</dbReference>
<organism evidence="5 6">
    <name type="scientific">Streptomyces cavernicola</name>
    <dbReference type="NCBI Taxonomy" id="3043613"/>
    <lineage>
        <taxon>Bacteria</taxon>
        <taxon>Bacillati</taxon>
        <taxon>Actinomycetota</taxon>
        <taxon>Actinomycetes</taxon>
        <taxon>Kitasatosporales</taxon>
        <taxon>Streptomycetaceae</taxon>
        <taxon>Streptomyces</taxon>
    </lineage>
</organism>
<dbReference type="InterPro" id="IPR036390">
    <property type="entry name" value="WH_DNA-bd_sf"/>
</dbReference>
<feature type="domain" description="HTH gntR-type" evidence="4">
    <location>
        <begin position="11"/>
        <end position="78"/>
    </location>
</feature>
<evidence type="ECO:0000256" key="3">
    <source>
        <dbReference type="ARBA" id="ARBA00023163"/>
    </source>
</evidence>
<dbReference type="SMART" id="SM00345">
    <property type="entry name" value="HTH_GNTR"/>
    <property type="match status" value="1"/>
</dbReference>
<evidence type="ECO:0000313" key="5">
    <source>
        <dbReference type="EMBL" id="MDI3406447.1"/>
    </source>
</evidence>
<dbReference type="InterPro" id="IPR000485">
    <property type="entry name" value="AsnC-type_HTH_dom"/>
</dbReference>
<dbReference type="Pfam" id="PF07729">
    <property type="entry name" value="FCD"/>
    <property type="match status" value="1"/>
</dbReference>